<dbReference type="InterPro" id="IPR046947">
    <property type="entry name" value="LytR-like"/>
</dbReference>
<proteinExistence type="predicted"/>
<dbReference type="PANTHER" id="PTHR37299">
    <property type="entry name" value="TRANSCRIPTIONAL REGULATOR-RELATED"/>
    <property type="match status" value="1"/>
</dbReference>
<dbReference type="EMBL" id="CP047896">
    <property type="protein sequence ID" value="QHL92090.1"/>
    <property type="molecule type" value="Genomic_DNA"/>
</dbReference>
<name>A0A7Z2NYC8_9SPHN</name>
<evidence type="ECO:0000313" key="3">
    <source>
        <dbReference type="EMBL" id="QHL92090.1"/>
    </source>
</evidence>
<keyword evidence="3" id="KW-0614">Plasmid</keyword>
<feature type="domain" description="HTH LytTR-type" evidence="2">
    <location>
        <begin position="318"/>
        <end position="421"/>
    </location>
</feature>
<feature type="transmembrane region" description="Helical" evidence="1">
    <location>
        <begin position="205"/>
        <end position="226"/>
    </location>
</feature>
<accession>A0A7Z2NYC8</accession>
<feature type="transmembrane region" description="Helical" evidence="1">
    <location>
        <begin position="146"/>
        <end position="165"/>
    </location>
</feature>
<evidence type="ECO:0000259" key="2">
    <source>
        <dbReference type="PROSITE" id="PS50930"/>
    </source>
</evidence>
<protein>
    <submittedName>
        <fullName evidence="3">LytTR family transcriptional regulator</fullName>
    </submittedName>
</protein>
<dbReference type="AlphaFoldDB" id="A0A7Z2NYC8"/>
<keyword evidence="1" id="KW-0812">Transmembrane</keyword>
<keyword evidence="4" id="KW-1185">Reference proteome</keyword>
<gene>
    <name evidence="3" type="ORF">GVO57_14060</name>
</gene>
<dbReference type="PANTHER" id="PTHR37299:SF1">
    <property type="entry name" value="STAGE 0 SPORULATION PROTEIN A HOMOLOG"/>
    <property type="match status" value="1"/>
</dbReference>
<dbReference type="Gene3D" id="2.40.50.1020">
    <property type="entry name" value="LytTr DNA-binding domain"/>
    <property type="match status" value="1"/>
</dbReference>
<evidence type="ECO:0000313" key="4">
    <source>
        <dbReference type="Proteomes" id="UP000464468"/>
    </source>
</evidence>
<keyword evidence="1" id="KW-0472">Membrane</keyword>
<feature type="transmembrane region" description="Helical" evidence="1">
    <location>
        <begin position="232"/>
        <end position="251"/>
    </location>
</feature>
<reference evidence="3 4" key="1">
    <citation type="submission" date="2020-01" db="EMBL/GenBank/DDBJ databases">
        <title>Sphingomonas sp. C33 whole genome sequece.</title>
        <authorList>
            <person name="Park C."/>
        </authorList>
    </citation>
    <scope>NUCLEOTIDE SEQUENCE [LARGE SCALE GENOMIC DNA]</scope>
    <source>
        <strain evidence="3 4">C33</strain>
        <plasmid evidence="4">pc33</plasmid>
    </source>
</reference>
<feature type="transmembrane region" description="Helical" evidence="1">
    <location>
        <begin position="258"/>
        <end position="276"/>
    </location>
</feature>
<dbReference type="GO" id="GO:0003677">
    <property type="term" value="F:DNA binding"/>
    <property type="evidence" value="ECO:0007669"/>
    <property type="project" value="InterPro"/>
</dbReference>
<geneLocation type="plasmid" evidence="4">
    <name>pc33</name>
</geneLocation>
<feature type="transmembrane region" description="Helical" evidence="1">
    <location>
        <begin position="282"/>
        <end position="301"/>
    </location>
</feature>
<sequence>MQLKMPFTTLSTVVSIAPDAADTPLAVDIDAMASAEVRWNGSLIGRNGIPGADRSSEVAGLYTASIPIPPRLVRPGDNHVTIILSAHHLWFSVRQPIHRLVIGPPRDAEAYTLRHYLPTVATLVVPACALLLLGALLFLGQIGRTVLPVMTILALIVVQGLIEISKIAVPYTYPEHLARLTVLTGLTAVVGLLLVVLTCRVFLPLWTWAVSGGAAVAMAVACLLSPGLDRQAVAVFVVALLAVAAGAAPGTMRRDPRAGTLLIAAVSLAIWAYRTGPDFLDTVYYVTAAGAAIALGLAALLRPAKTNDAPVAVTEPSITLRDGARHHIMLPSQITFLKAEDDYCTLYLADGREIMVTMTLKAALALMPAGFIRIHRSYAINVRHLSGTQPGPGGRVAKLHSGTTLPIGRSYAADLRVLVIG</sequence>
<dbReference type="SMART" id="SM00850">
    <property type="entry name" value="LytTR"/>
    <property type="match status" value="1"/>
</dbReference>
<evidence type="ECO:0000256" key="1">
    <source>
        <dbReference type="SAM" id="Phobius"/>
    </source>
</evidence>
<dbReference type="GO" id="GO:0000156">
    <property type="term" value="F:phosphorelay response regulator activity"/>
    <property type="evidence" value="ECO:0007669"/>
    <property type="project" value="InterPro"/>
</dbReference>
<dbReference type="Pfam" id="PF04397">
    <property type="entry name" value="LytTR"/>
    <property type="match status" value="1"/>
</dbReference>
<dbReference type="PROSITE" id="PS50930">
    <property type="entry name" value="HTH_LYTTR"/>
    <property type="match status" value="1"/>
</dbReference>
<feature type="transmembrane region" description="Helical" evidence="1">
    <location>
        <begin position="116"/>
        <end position="139"/>
    </location>
</feature>
<organism evidence="3 4">
    <name type="scientific">Sphingomonas changnyeongensis</name>
    <dbReference type="NCBI Taxonomy" id="2698679"/>
    <lineage>
        <taxon>Bacteria</taxon>
        <taxon>Pseudomonadati</taxon>
        <taxon>Pseudomonadota</taxon>
        <taxon>Alphaproteobacteria</taxon>
        <taxon>Sphingomonadales</taxon>
        <taxon>Sphingomonadaceae</taxon>
        <taxon>Sphingomonas</taxon>
    </lineage>
</organism>
<dbReference type="KEGG" id="schy:GVO57_14060"/>
<dbReference type="InterPro" id="IPR007492">
    <property type="entry name" value="LytTR_DNA-bd_dom"/>
</dbReference>
<feature type="transmembrane region" description="Helical" evidence="1">
    <location>
        <begin position="177"/>
        <end position="198"/>
    </location>
</feature>
<dbReference type="Proteomes" id="UP000464468">
    <property type="component" value="Plasmid pC33"/>
</dbReference>
<keyword evidence="1" id="KW-1133">Transmembrane helix</keyword>